<feature type="domain" description="AMP-binding enzyme C-terminal" evidence="7">
    <location>
        <begin position="535"/>
        <end position="613"/>
    </location>
</feature>
<dbReference type="GO" id="GO:0005524">
    <property type="term" value="F:ATP binding"/>
    <property type="evidence" value="ECO:0007669"/>
    <property type="project" value="UniProtKB-KW"/>
</dbReference>
<dbReference type="InterPro" id="IPR045851">
    <property type="entry name" value="AMP-bd_C_sf"/>
</dbReference>
<reference evidence="10" key="1">
    <citation type="journal article" date="2018" name="Sci. Rep.">
        <title>Lignite coal burning seam in the remote Altai Mountains harbors a hydrogen-driven thermophilic microbial community.</title>
        <authorList>
            <person name="Kadnikov V.V."/>
            <person name="Mardanov A.V."/>
            <person name="Ivasenko D.A."/>
            <person name="Antsiferov D.V."/>
            <person name="Beletsky A.V."/>
            <person name="Karnachuk O.V."/>
            <person name="Ravin N.V."/>
        </authorList>
    </citation>
    <scope>NUCLEOTIDE SEQUENCE [LARGE SCALE GENOMIC DNA]</scope>
</reference>
<dbReference type="InterPro" id="IPR025110">
    <property type="entry name" value="AMP-bd_C"/>
</dbReference>
<dbReference type="InterPro" id="IPR000873">
    <property type="entry name" value="AMP-dep_synth/lig_dom"/>
</dbReference>
<proteinExistence type="inferred from homology"/>
<name>A0A2R6Y5D2_9BACL</name>
<evidence type="ECO:0000256" key="5">
    <source>
        <dbReference type="ARBA" id="ARBA00022990"/>
    </source>
</evidence>
<organism evidence="9 10">
    <name type="scientific">Candidatus Carbonibacillus altaicus</name>
    <dbReference type="NCBI Taxonomy" id="2163959"/>
    <lineage>
        <taxon>Bacteria</taxon>
        <taxon>Bacillati</taxon>
        <taxon>Bacillota</taxon>
        <taxon>Bacilli</taxon>
        <taxon>Bacillales</taxon>
        <taxon>Candidatus Carbonibacillus</taxon>
    </lineage>
</organism>
<evidence type="ECO:0000259" key="7">
    <source>
        <dbReference type="Pfam" id="PF13193"/>
    </source>
</evidence>
<evidence type="ECO:0000256" key="3">
    <source>
        <dbReference type="ARBA" id="ARBA00022741"/>
    </source>
</evidence>
<evidence type="ECO:0000256" key="2">
    <source>
        <dbReference type="ARBA" id="ARBA00022598"/>
    </source>
</evidence>
<evidence type="ECO:0000259" key="6">
    <source>
        <dbReference type="Pfam" id="PF00501"/>
    </source>
</evidence>
<protein>
    <submittedName>
        <fullName evidence="9">Acetyl-coenzyme A synthetase</fullName>
    </submittedName>
</protein>
<keyword evidence="4" id="KW-0067">ATP-binding</keyword>
<dbReference type="PANTHER" id="PTHR24095:SF232">
    <property type="entry name" value="ACETYL-COENZYME A SYNTHETASE"/>
    <property type="match status" value="1"/>
</dbReference>
<dbReference type="PANTHER" id="PTHR24095">
    <property type="entry name" value="ACETYL-COENZYME A SYNTHETASE"/>
    <property type="match status" value="1"/>
</dbReference>
<dbReference type="SUPFAM" id="SSF56801">
    <property type="entry name" value="Acetyl-CoA synthetase-like"/>
    <property type="match status" value="1"/>
</dbReference>
<evidence type="ECO:0000256" key="4">
    <source>
        <dbReference type="ARBA" id="ARBA00022840"/>
    </source>
</evidence>
<dbReference type="InterPro" id="IPR042099">
    <property type="entry name" value="ANL_N_sf"/>
</dbReference>
<gene>
    <name evidence="9" type="ORF">BSOLF_0392</name>
</gene>
<evidence type="ECO:0000256" key="1">
    <source>
        <dbReference type="ARBA" id="ARBA00006432"/>
    </source>
</evidence>
<keyword evidence="5" id="KW-0007">Acetylation</keyword>
<dbReference type="InterPro" id="IPR032387">
    <property type="entry name" value="ACAS_N"/>
</dbReference>
<dbReference type="Gene3D" id="3.30.300.30">
    <property type="match status" value="1"/>
</dbReference>
<dbReference type="Pfam" id="PF00501">
    <property type="entry name" value="AMP-binding"/>
    <property type="match status" value="1"/>
</dbReference>
<keyword evidence="3" id="KW-0547">Nucleotide-binding</keyword>
<dbReference type="Proteomes" id="UP000244338">
    <property type="component" value="Unassembled WGS sequence"/>
</dbReference>
<feature type="domain" description="Acetyl-coenzyme A synthetase N-terminal" evidence="8">
    <location>
        <begin position="16"/>
        <end position="68"/>
    </location>
</feature>
<dbReference type="Gene3D" id="3.40.50.12780">
    <property type="entry name" value="N-terminal domain of ligase-like"/>
    <property type="match status" value="1"/>
</dbReference>
<dbReference type="Pfam" id="PF13193">
    <property type="entry name" value="AMP-binding_C"/>
    <property type="match status" value="1"/>
</dbReference>
<evidence type="ECO:0000313" key="9">
    <source>
        <dbReference type="EMBL" id="PTQ57881.1"/>
    </source>
</evidence>
<dbReference type="Pfam" id="PF16177">
    <property type="entry name" value="ACAS_N"/>
    <property type="match status" value="1"/>
</dbReference>
<comment type="caution">
    <text evidence="9">The sequence shown here is derived from an EMBL/GenBank/DDBJ whole genome shotgun (WGS) entry which is preliminary data.</text>
</comment>
<dbReference type="GO" id="GO:0006085">
    <property type="term" value="P:acetyl-CoA biosynthetic process"/>
    <property type="evidence" value="ECO:0007669"/>
    <property type="project" value="TreeGrafter"/>
</dbReference>
<dbReference type="EMBL" id="PEBX01000001">
    <property type="protein sequence ID" value="PTQ57881.1"/>
    <property type="molecule type" value="Genomic_DNA"/>
</dbReference>
<dbReference type="GO" id="GO:0003987">
    <property type="term" value="F:acetate-CoA ligase activity"/>
    <property type="evidence" value="ECO:0007669"/>
    <property type="project" value="TreeGrafter"/>
</dbReference>
<evidence type="ECO:0000259" key="8">
    <source>
        <dbReference type="Pfam" id="PF16177"/>
    </source>
</evidence>
<keyword evidence="2" id="KW-0436">Ligase</keyword>
<dbReference type="NCBIfam" id="NF001208">
    <property type="entry name" value="PRK00174.1"/>
    <property type="match status" value="1"/>
</dbReference>
<sequence length="655" mass="72934">MQPSFLTNMPPEWVRLRQKARENYEQFWYDVAQHSFWFVPPTRHAILETSSENIRWFSGAQTNLSYAALDVHIKRGWGGHTALITANEHGEVVSYTYVQLWQRVRRIARALRALGVKKGDRVGLYMPTIAEAIATMLAVTRIGAIHIVTFAGFGAQALQERLRAAGVKVLIASDITYRRGRAVPLLPIVQEAVSNAQHPLPELQHIVLHTRAKETRWPEDERFIDWETFLSNGSTISPSESSSQHTMAQDEVAWMEANEPAFILATSGTTAKPKLVVHTHGAYQVGVRAMADWVYKLKQTDIWWSTSDIGWIVGHSFIVYGPLLKGATTVAFEGALDYPSPETFYRLLDEQGIHALFVSPTLVRMLMKYGSDAAKHYTFDALDRVFSAGEALNPPAWRWFSEEILNGHVPVIDHWWQTETGAPVIAYPYGLGWVPLKPGSAGVPLPGIEIAVVDENGTPLPPGTPGTLVIERPFPTLTTSLWQDAARYKSAYWDVIPGRYYTGDAAMIDEDGYVWFAGRADEVLKIAGHRLGIMEVESAFLTHPAVAEAGVIGKPDPIRGEVIAAFVVLKSDYEPTETLRQELIATVKKTLGPIAVIDTLTFVDILPKTRSGKIMRRILRATLEGRDIGDVSTIEDTTSVDAVQTAWHQQHNQTD</sequence>
<comment type="similarity">
    <text evidence="1">Belongs to the ATP-dependent AMP-binding enzyme family.</text>
</comment>
<dbReference type="AlphaFoldDB" id="A0A2R6Y5D2"/>
<evidence type="ECO:0000313" key="10">
    <source>
        <dbReference type="Proteomes" id="UP000244338"/>
    </source>
</evidence>
<feature type="domain" description="AMP-dependent synthetase/ligase" evidence="6">
    <location>
        <begin position="76"/>
        <end position="473"/>
    </location>
</feature>
<accession>A0A2R6Y5D2</accession>